<dbReference type="PROSITE" id="PS50089">
    <property type="entry name" value="ZF_RING_2"/>
    <property type="match status" value="2"/>
</dbReference>
<protein>
    <recommendedName>
        <fullName evidence="6">RING-type domain-containing protein</fullName>
    </recommendedName>
</protein>
<dbReference type="Pfam" id="PF13445">
    <property type="entry name" value="zf-RING_UBOX"/>
    <property type="match status" value="1"/>
</dbReference>
<keyword evidence="2 4" id="KW-0863">Zinc-finger</keyword>
<dbReference type="STRING" id="307507.A0A2V0NLY0"/>
<feature type="compositionally biased region" description="Low complexity" evidence="5">
    <location>
        <begin position="399"/>
        <end position="408"/>
    </location>
</feature>
<organism evidence="7 8">
    <name type="scientific">Raphidocelis subcapitata</name>
    <dbReference type="NCBI Taxonomy" id="307507"/>
    <lineage>
        <taxon>Eukaryota</taxon>
        <taxon>Viridiplantae</taxon>
        <taxon>Chlorophyta</taxon>
        <taxon>core chlorophytes</taxon>
        <taxon>Chlorophyceae</taxon>
        <taxon>CS clade</taxon>
        <taxon>Sphaeropleales</taxon>
        <taxon>Selenastraceae</taxon>
        <taxon>Raphidocelis</taxon>
    </lineage>
</organism>
<dbReference type="PROSITE" id="PS50096">
    <property type="entry name" value="IQ"/>
    <property type="match status" value="1"/>
</dbReference>
<dbReference type="GO" id="GO:0008270">
    <property type="term" value="F:zinc ion binding"/>
    <property type="evidence" value="ECO:0007669"/>
    <property type="project" value="UniProtKB-KW"/>
</dbReference>
<feature type="region of interest" description="Disordered" evidence="5">
    <location>
        <begin position="278"/>
        <end position="311"/>
    </location>
</feature>
<feature type="compositionally biased region" description="Gly residues" evidence="5">
    <location>
        <begin position="409"/>
        <end position="421"/>
    </location>
</feature>
<evidence type="ECO:0000313" key="7">
    <source>
        <dbReference type="EMBL" id="GBF88451.1"/>
    </source>
</evidence>
<name>A0A2V0NLY0_9CHLO</name>
<evidence type="ECO:0000256" key="3">
    <source>
        <dbReference type="ARBA" id="ARBA00022833"/>
    </source>
</evidence>
<evidence type="ECO:0000256" key="2">
    <source>
        <dbReference type="ARBA" id="ARBA00022771"/>
    </source>
</evidence>
<keyword evidence="1" id="KW-0479">Metal-binding</keyword>
<evidence type="ECO:0000256" key="1">
    <source>
        <dbReference type="ARBA" id="ARBA00022723"/>
    </source>
</evidence>
<dbReference type="OrthoDB" id="8062037at2759"/>
<evidence type="ECO:0000256" key="4">
    <source>
        <dbReference type="PROSITE-ProRule" id="PRU00175"/>
    </source>
</evidence>
<reference evidence="7 8" key="1">
    <citation type="journal article" date="2018" name="Sci. Rep.">
        <title>Raphidocelis subcapitata (=Pseudokirchneriella subcapitata) provides an insight into genome evolution and environmental adaptations in the Sphaeropleales.</title>
        <authorList>
            <person name="Suzuki S."/>
            <person name="Yamaguchi H."/>
            <person name="Nakajima N."/>
            <person name="Kawachi M."/>
        </authorList>
    </citation>
    <scope>NUCLEOTIDE SEQUENCE [LARGE SCALE GENOMIC DNA]</scope>
    <source>
        <strain evidence="7 8">NIES-35</strain>
    </source>
</reference>
<dbReference type="EMBL" id="BDRX01000005">
    <property type="protein sequence ID" value="GBF88451.1"/>
    <property type="molecule type" value="Genomic_DNA"/>
</dbReference>
<dbReference type="Proteomes" id="UP000247498">
    <property type="component" value="Unassembled WGS sequence"/>
</dbReference>
<gene>
    <name evidence="7" type="ORF">Rsub_01164</name>
</gene>
<dbReference type="SMART" id="SM00184">
    <property type="entry name" value="RING"/>
    <property type="match status" value="2"/>
</dbReference>
<comment type="caution">
    <text evidence="7">The sequence shown here is derived from an EMBL/GenBank/DDBJ whole genome shotgun (WGS) entry which is preliminary data.</text>
</comment>
<dbReference type="SUPFAM" id="SSF57850">
    <property type="entry name" value="RING/U-box"/>
    <property type="match status" value="2"/>
</dbReference>
<dbReference type="InParanoid" id="A0A2V0NLY0"/>
<dbReference type="Pfam" id="PF00612">
    <property type="entry name" value="IQ"/>
    <property type="match status" value="1"/>
</dbReference>
<dbReference type="InterPro" id="IPR027370">
    <property type="entry name" value="Znf-RING_euk"/>
</dbReference>
<dbReference type="InterPro" id="IPR042862">
    <property type="entry name" value="RNF32"/>
</dbReference>
<dbReference type="PANTHER" id="PTHR14991:SF0">
    <property type="entry name" value="RING FINGER PROTEIN 32"/>
    <property type="match status" value="1"/>
</dbReference>
<keyword evidence="8" id="KW-1185">Reference proteome</keyword>
<feature type="region of interest" description="Disordered" evidence="5">
    <location>
        <begin position="328"/>
        <end position="353"/>
    </location>
</feature>
<evidence type="ECO:0000313" key="8">
    <source>
        <dbReference type="Proteomes" id="UP000247498"/>
    </source>
</evidence>
<keyword evidence="3" id="KW-0862">Zinc</keyword>
<feature type="domain" description="RING-type" evidence="6">
    <location>
        <begin position="121"/>
        <end position="173"/>
    </location>
</feature>
<proteinExistence type="predicted"/>
<dbReference type="Gene3D" id="3.30.40.10">
    <property type="entry name" value="Zinc/RING finger domain, C3HC4 (zinc finger)"/>
    <property type="match status" value="2"/>
</dbReference>
<feature type="domain" description="RING-type" evidence="6">
    <location>
        <begin position="457"/>
        <end position="524"/>
    </location>
</feature>
<evidence type="ECO:0000256" key="5">
    <source>
        <dbReference type="SAM" id="MobiDB-lite"/>
    </source>
</evidence>
<dbReference type="PANTHER" id="PTHR14991">
    <property type="entry name" value="RING FINGER PROTEIN 32"/>
    <property type="match status" value="1"/>
</dbReference>
<feature type="region of interest" description="Disordered" evidence="5">
    <location>
        <begin position="389"/>
        <end position="436"/>
    </location>
</feature>
<accession>A0A2V0NLY0</accession>
<dbReference type="InterPro" id="IPR000048">
    <property type="entry name" value="IQ_motif_EF-hand-BS"/>
</dbReference>
<dbReference type="InterPro" id="IPR001841">
    <property type="entry name" value="Znf_RING"/>
</dbReference>
<dbReference type="InterPro" id="IPR013083">
    <property type="entry name" value="Znf_RING/FYVE/PHD"/>
</dbReference>
<evidence type="ECO:0000259" key="6">
    <source>
        <dbReference type="PROSITE" id="PS50089"/>
    </source>
</evidence>
<dbReference type="AlphaFoldDB" id="A0A2V0NLY0"/>
<sequence length="553" mass="56268">MATAARQQAAASKAERSHSAAVNAAALQDDLCRRFAQVHWLSPAPLPGAPRTLPSLTPGAPLSLAQRCGLAPRPPPLLTDDEWRAVRARYLERELANEPGSCRGGSPGTADAVRPAPDACCPICWEPFREGPQLLLSCSHSFHEVCLAAWAHSRGGGSDAVAATATHSCPLCRAAHYQARRIADAADAWRALCIVRIQAAARGWLARRQFDRLLSAAPRPSEPPARRRWLAARLRVASAKALLARTSAACAAGGPTQRAVDALFAELEASAAASRRVLEEAATPRRRAPIDAAARPSGRVAQAAPAKAAPAKPPWCGALAAAAAAAKAPVGEAGRGGRPQQRRRRGPPGDALAAARAGAAAALAAADVRLRLHAQLGLSAPPLAAAASPFEEADGSFEPTGPSSSSRIGRGGTGGDGGIGGDSNDDGDDGPPGAPAVSVVDWPAAVARACERGEAECPVCLGPLAAPEAGGRGIALLSCSHALHEACIASLEAFQAAEACAAADAPGAMPGGAPCAARRCPVCRAKYVRRCFAVEPRRAAAAAETAAGGVPLA</sequence>